<dbReference type="Gramene" id="BGIOSGA010131-TA">
    <property type="protein sequence ID" value="BGIOSGA010131-PA"/>
    <property type="gene ID" value="BGIOSGA010131"/>
</dbReference>
<protein>
    <recommendedName>
        <fullName evidence="6">NOT2/NOT3/NOT5 C-terminal domain-containing protein</fullName>
    </recommendedName>
</protein>
<dbReference type="InterPro" id="IPR038635">
    <property type="entry name" value="CCR4-NOT_su2/3/5_C_sf"/>
</dbReference>
<dbReference type="PANTHER" id="PTHR23326">
    <property type="entry name" value="CCR4 NOT-RELATED"/>
    <property type="match status" value="1"/>
</dbReference>
<proteinExistence type="inferred from homology"/>
<keyword evidence="8" id="KW-1185">Reference proteome</keyword>
<feature type="domain" description="NOT2/NOT3/NOT5 C-terminal" evidence="6">
    <location>
        <begin position="708"/>
        <end position="810"/>
    </location>
</feature>
<keyword evidence="3" id="KW-0804">Transcription</keyword>
<keyword evidence="5" id="KW-0472">Membrane</keyword>
<feature type="compositionally biased region" description="Pro residues" evidence="4">
    <location>
        <begin position="17"/>
        <end position="29"/>
    </location>
</feature>
<dbReference type="Gene3D" id="1.10.110.10">
    <property type="entry name" value="Plant lipid-transfer and hydrophobic proteins"/>
    <property type="match status" value="1"/>
</dbReference>
<dbReference type="GO" id="GO:0006355">
    <property type="term" value="P:regulation of DNA-templated transcription"/>
    <property type="evidence" value="ECO:0007669"/>
    <property type="project" value="InterPro"/>
</dbReference>
<gene>
    <name evidence="7" type="ORF">OsI_12837</name>
</gene>
<feature type="region of interest" description="Disordered" evidence="4">
    <location>
        <begin position="637"/>
        <end position="666"/>
    </location>
</feature>
<reference evidence="7 8" key="1">
    <citation type="journal article" date="2005" name="PLoS Biol.">
        <title>The genomes of Oryza sativa: a history of duplications.</title>
        <authorList>
            <person name="Yu J."/>
            <person name="Wang J."/>
            <person name="Lin W."/>
            <person name="Li S."/>
            <person name="Li H."/>
            <person name="Zhou J."/>
            <person name="Ni P."/>
            <person name="Dong W."/>
            <person name="Hu S."/>
            <person name="Zeng C."/>
            <person name="Zhang J."/>
            <person name="Zhang Y."/>
            <person name="Li R."/>
            <person name="Xu Z."/>
            <person name="Li S."/>
            <person name="Li X."/>
            <person name="Zheng H."/>
            <person name="Cong L."/>
            <person name="Lin L."/>
            <person name="Yin J."/>
            <person name="Geng J."/>
            <person name="Li G."/>
            <person name="Shi J."/>
            <person name="Liu J."/>
            <person name="Lv H."/>
            <person name="Li J."/>
            <person name="Wang J."/>
            <person name="Deng Y."/>
            <person name="Ran L."/>
            <person name="Shi X."/>
            <person name="Wang X."/>
            <person name="Wu Q."/>
            <person name="Li C."/>
            <person name="Ren X."/>
            <person name="Wang J."/>
            <person name="Wang X."/>
            <person name="Li D."/>
            <person name="Liu D."/>
            <person name="Zhang X."/>
            <person name="Ji Z."/>
            <person name="Zhao W."/>
            <person name="Sun Y."/>
            <person name="Zhang Z."/>
            <person name="Bao J."/>
            <person name="Han Y."/>
            <person name="Dong L."/>
            <person name="Ji J."/>
            <person name="Chen P."/>
            <person name="Wu S."/>
            <person name="Liu J."/>
            <person name="Xiao Y."/>
            <person name="Bu D."/>
            <person name="Tan J."/>
            <person name="Yang L."/>
            <person name="Ye C."/>
            <person name="Zhang J."/>
            <person name="Xu J."/>
            <person name="Zhou Y."/>
            <person name="Yu Y."/>
            <person name="Zhang B."/>
            <person name="Zhuang S."/>
            <person name="Wei H."/>
            <person name="Liu B."/>
            <person name="Lei M."/>
            <person name="Yu H."/>
            <person name="Li Y."/>
            <person name="Xu H."/>
            <person name="Wei S."/>
            <person name="He X."/>
            <person name="Fang L."/>
            <person name="Zhang Z."/>
            <person name="Zhang Y."/>
            <person name="Huang X."/>
            <person name="Su Z."/>
            <person name="Tong W."/>
            <person name="Li J."/>
            <person name="Tong Z."/>
            <person name="Li S."/>
            <person name="Ye J."/>
            <person name="Wang L."/>
            <person name="Fang L."/>
            <person name="Lei T."/>
            <person name="Chen C."/>
            <person name="Chen H."/>
            <person name="Xu Z."/>
            <person name="Li H."/>
            <person name="Huang H."/>
            <person name="Zhang F."/>
            <person name="Xu H."/>
            <person name="Li N."/>
            <person name="Zhao C."/>
            <person name="Li S."/>
            <person name="Dong L."/>
            <person name="Huang Y."/>
            <person name="Li L."/>
            <person name="Xi Y."/>
            <person name="Qi Q."/>
            <person name="Li W."/>
            <person name="Zhang B."/>
            <person name="Hu W."/>
            <person name="Zhang Y."/>
            <person name="Tian X."/>
            <person name="Jiao Y."/>
            <person name="Liang X."/>
            <person name="Jin J."/>
            <person name="Gao L."/>
            <person name="Zheng W."/>
            <person name="Hao B."/>
            <person name="Liu S."/>
            <person name="Wang W."/>
            <person name="Yuan L."/>
            <person name="Cao M."/>
            <person name="McDermott J."/>
            <person name="Samudrala R."/>
            <person name="Wang J."/>
            <person name="Wong G.K."/>
            <person name="Yang H."/>
        </authorList>
    </citation>
    <scope>NUCLEOTIDE SEQUENCE [LARGE SCALE GENOMIC DNA]</scope>
    <source>
        <strain evidence="8">cv. 93-11</strain>
    </source>
</reference>
<comment type="similarity">
    <text evidence="1">Belongs to the CNOT2/3/5 family.</text>
</comment>
<evidence type="ECO:0000313" key="7">
    <source>
        <dbReference type="EMBL" id="EAY91225.1"/>
    </source>
</evidence>
<feature type="compositionally biased region" description="Gly residues" evidence="4">
    <location>
        <begin position="1"/>
        <end position="15"/>
    </location>
</feature>
<evidence type="ECO:0000259" key="6">
    <source>
        <dbReference type="Pfam" id="PF04153"/>
    </source>
</evidence>
<dbReference type="Pfam" id="PF04153">
    <property type="entry name" value="NOT2_3_5_C"/>
    <property type="match status" value="1"/>
</dbReference>
<accession>A2XK65</accession>
<evidence type="ECO:0000256" key="3">
    <source>
        <dbReference type="ARBA" id="ARBA00023163"/>
    </source>
</evidence>
<dbReference type="EMBL" id="CM000128">
    <property type="protein sequence ID" value="EAY91225.1"/>
    <property type="molecule type" value="Genomic_DNA"/>
</dbReference>
<keyword evidence="2" id="KW-0805">Transcription regulation</keyword>
<keyword evidence="5" id="KW-0812">Transmembrane</keyword>
<dbReference type="HOGENOM" id="CLU_016870_0_0_1"/>
<dbReference type="SUPFAM" id="SSF47699">
    <property type="entry name" value="Bifunctional inhibitor/lipid-transfer protein/seed storage 2S albumin"/>
    <property type="match status" value="1"/>
</dbReference>
<sequence>MAYLGGDPGRGGGAPPGMTPWPGPPPQPGQPAVVYTALHQGAYQPGVAQVVYWAPSPGAPSLGGIRAPPAPYQPAQVAAPQAAAPFAAALAKEVEQKLFVTENALGPPAAAAAVSKKGPAHPGRPGYGAAGKKVMIHENNFLHNVVDNNLFHNDEMINGGTEEPRFCGGLIQMCNVENALRDVQRRTTELPVRYAQGSHKSEKIHSGTVLDSQIGLLGEIDSNINATGLQHTHDLMKKMKFAASATPHPRRVLAVALALMVAFAVGPMVALAKCEQQAHAVASLCGGTGIYARCCFALKRSLDGGDPLCLCSLANNREVAEMGLNSTRILSLYRKCEGNVFPVLPAGGCEEVPALSPSPPPLHGSVMPPPLPPATVEPVISAPMVEPPPPPAMITPLPPSTPVFTLPPPPPVTTAPSTALPAGASAAAPSTGVLRRIYQALIGLLCLVAGFLLVAVFVVVRKYWKPQLNNDVEMGSSNAADQSAIENAKKAAAEAQSSAEAAASAAAGSLATAQAASGAAQAAQAATEEVVTVQANAAEQAVLFVEALGRAAQQISTCTITLGQLLQLVSQIIQAVRAAQGGAASAAAAITGLFARFGEIFGRVGAATAFVEAQAVAAQGAPSDLIDIDCINRPGGDRGVSSFDEGGSNEDEDEANVERSTSRTSNRIRKSNVRYSEDVWVLDPPARASITEGTQLSRDPDLPDAAYHRLPQPKDSERVKNYIPKHPAVTPASFPQIQAPVVSNPAFWERMGGDSLSTVLFFAFYYQQNTYQQFLSARELKEQSWRFQRKYNTWFQRHVEPQVTTDELSAKSLTHNLWKKTAKSDGCRNSNSSRTKLEFRETKNRVKQSVCAA</sequence>
<dbReference type="GO" id="GO:0030015">
    <property type="term" value="C:CCR4-NOT core complex"/>
    <property type="evidence" value="ECO:0007669"/>
    <property type="project" value="InterPro"/>
</dbReference>
<dbReference type="STRING" id="39946.A2XK65"/>
<organism evidence="7 8">
    <name type="scientific">Oryza sativa subsp. indica</name>
    <name type="common">Rice</name>
    <dbReference type="NCBI Taxonomy" id="39946"/>
    <lineage>
        <taxon>Eukaryota</taxon>
        <taxon>Viridiplantae</taxon>
        <taxon>Streptophyta</taxon>
        <taxon>Embryophyta</taxon>
        <taxon>Tracheophyta</taxon>
        <taxon>Spermatophyta</taxon>
        <taxon>Magnoliopsida</taxon>
        <taxon>Liliopsida</taxon>
        <taxon>Poales</taxon>
        <taxon>Poaceae</taxon>
        <taxon>BOP clade</taxon>
        <taxon>Oryzoideae</taxon>
        <taxon>Oryzeae</taxon>
        <taxon>Oryzinae</taxon>
        <taxon>Oryza</taxon>
        <taxon>Oryza sativa</taxon>
    </lineage>
</organism>
<evidence type="ECO:0000256" key="5">
    <source>
        <dbReference type="SAM" id="Phobius"/>
    </source>
</evidence>
<dbReference type="OMA" id="IDCINRP"/>
<evidence type="ECO:0000256" key="4">
    <source>
        <dbReference type="SAM" id="MobiDB-lite"/>
    </source>
</evidence>
<feature type="transmembrane region" description="Helical" evidence="5">
    <location>
        <begin position="437"/>
        <end position="460"/>
    </location>
</feature>
<dbReference type="InterPro" id="IPR007282">
    <property type="entry name" value="NOT2/3/5_C"/>
</dbReference>
<dbReference type="Proteomes" id="UP000007015">
    <property type="component" value="Chromosome 3"/>
</dbReference>
<evidence type="ECO:0000256" key="2">
    <source>
        <dbReference type="ARBA" id="ARBA00023015"/>
    </source>
</evidence>
<dbReference type="InterPro" id="IPR036312">
    <property type="entry name" value="Bifun_inhib/LTP/seed_sf"/>
</dbReference>
<evidence type="ECO:0000256" key="1">
    <source>
        <dbReference type="ARBA" id="ARBA00007682"/>
    </source>
</evidence>
<dbReference type="InterPro" id="IPR040168">
    <property type="entry name" value="Not2/3/5"/>
</dbReference>
<dbReference type="Gene3D" id="2.30.30.1020">
    <property type="entry name" value="CCR4-NOT complex subunit 2/3/5, C-terminal domain"/>
    <property type="match status" value="1"/>
</dbReference>
<evidence type="ECO:0000313" key="8">
    <source>
        <dbReference type="Proteomes" id="UP000007015"/>
    </source>
</evidence>
<name>A2XK65_ORYSI</name>
<dbReference type="AlphaFoldDB" id="A2XK65"/>
<keyword evidence="5" id="KW-1133">Transmembrane helix</keyword>
<feature type="transmembrane region" description="Helical" evidence="5">
    <location>
        <begin position="252"/>
        <end position="272"/>
    </location>
</feature>
<feature type="region of interest" description="Disordered" evidence="4">
    <location>
        <begin position="1"/>
        <end position="30"/>
    </location>
</feature>